<keyword evidence="2" id="KW-0862">Zinc</keyword>
<protein>
    <submittedName>
        <fullName evidence="4">Peptidase family M1</fullName>
    </submittedName>
</protein>
<dbReference type="GO" id="GO:0008237">
    <property type="term" value="F:metallopeptidase activity"/>
    <property type="evidence" value="ECO:0007669"/>
    <property type="project" value="InterPro"/>
</dbReference>
<evidence type="ECO:0000313" key="4">
    <source>
        <dbReference type="EMBL" id="SDE75281.1"/>
    </source>
</evidence>
<evidence type="ECO:0000259" key="3">
    <source>
        <dbReference type="Pfam" id="PF01433"/>
    </source>
</evidence>
<dbReference type="PANTHER" id="PTHR45726:SF3">
    <property type="entry name" value="LEUKOTRIENE A-4 HYDROLASE"/>
    <property type="match status" value="1"/>
</dbReference>
<dbReference type="AlphaFoldDB" id="A0A1G7FHE8"/>
<feature type="active site" description="Proton donor" evidence="1">
    <location>
        <position position="457"/>
    </location>
</feature>
<dbReference type="Gene3D" id="1.10.390.10">
    <property type="entry name" value="Neutral Protease Domain 2"/>
    <property type="match status" value="1"/>
</dbReference>
<dbReference type="Pfam" id="PF01433">
    <property type="entry name" value="Peptidase_M1"/>
    <property type="match status" value="1"/>
</dbReference>
<evidence type="ECO:0000256" key="1">
    <source>
        <dbReference type="PIRSR" id="PIRSR634015-1"/>
    </source>
</evidence>
<dbReference type="InterPro" id="IPR014782">
    <property type="entry name" value="Peptidase_M1_dom"/>
</dbReference>
<reference evidence="5" key="1">
    <citation type="submission" date="2016-10" db="EMBL/GenBank/DDBJ databases">
        <authorList>
            <person name="Varghese N."/>
            <person name="Submissions S."/>
        </authorList>
    </citation>
    <scope>NUCLEOTIDE SEQUENCE [LARGE SCALE GENOMIC DNA]</scope>
    <source>
        <strain evidence="5">DSM 24729</strain>
    </source>
</reference>
<feature type="active site" description="Proton acceptor" evidence="1">
    <location>
        <position position="375"/>
    </location>
</feature>
<dbReference type="CDD" id="cd09604">
    <property type="entry name" value="M1_APN_like"/>
    <property type="match status" value="1"/>
</dbReference>
<dbReference type="SUPFAM" id="SSF55486">
    <property type="entry name" value="Metalloproteases ('zincins'), catalytic domain"/>
    <property type="match status" value="1"/>
</dbReference>
<feature type="binding site" evidence="2">
    <location>
        <position position="397"/>
    </location>
    <ligand>
        <name>Zn(2+)</name>
        <dbReference type="ChEBI" id="CHEBI:29105"/>
        <note>catalytic</note>
    </ligand>
</feature>
<feature type="domain" description="Peptidase M1 membrane alanine aminopeptidase" evidence="3">
    <location>
        <begin position="365"/>
        <end position="516"/>
    </location>
</feature>
<comment type="cofactor">
    <cofactor evidence="2">
        <name>Zn(2+)</name>
        <dbReference type="ChEBI" id="CHEBI:29105"/>
    </cofactor>
    <text evidence="2">Binds 1 zinc ion per subunit.</text>
</comment>
<evidence type="ECO:0000256" key="2">
    <source>
        <dbReference type="PIRSR" id="PIRSR634015-3"/>
    </source>
</evidence>
<accession>A0A1G7FHE8</accession>
<dbReference type="PANTHER" id="PTHR45726">
    <property type="entry name" value="LEUKOTRIENE A-4 HYDROLASE"/>
    <property type="match status" value="1"/>
</dbReference>
<dbReference type="GO" id="GO:0008270">
    <property type="term" value="F:zinc ion binding"/>
    <property type="evidence" value="ECO:0007669"/>
    <property type="project" value="InterPro"/>
</dbReference>
<organism evidence="4 5">
    <name type="scientific">Cellulophaga baltica</name>
    <dbReference type="NCBI Taxonomy" id="76594"/>
    <lineage>
        <taxon>Bacteria</taxon>
        <taxon>Pseudomonadati</taxon>
        <taxon>Bacteroidota</taxon>
        <taxon>Flavobacteriia</taxon>
        <taxon>Flavobacteriales</taxon>
        <taxon>Flavobacteriaceae</taxon>
        <taxon>Cellulophaga</taxon>
    </lineage>
</organism>
<proteinExistence type="predicted"/>
<dbReference type="Proteomes" id="UP000182114">
    <property type="component" value="Unassembled WGS sequence"/>
</dbReference>
<gene>
    <name evidence="4" type="ORF">SAMN04487992_103264</name>
</gene>
<dbReference type="InterPro" id="IPR027268">
    <property type="entry name" value="Peptidase_M4/M1_CTD_sf"/>
</dbReference>
<dbReference type="eggNOG" id="COG0308">
    <property type="taxonomic scope" value="Bacteria"/>
</dbReference>
<evidence type="ECO:0000313" key="5">
    <source>
        <dbReference type="Proteomes" id="UP000182114"/>
    </source>
</evidence>
<feature type="binding site" evidence="2">
    <location>
        <position position="378"/>
    </location>
    <ligand>
        <name>Zn(2+)</name>
        <dbReference type="ChEBI" id="CHEBI:29105"/>
        <note>catalytic</note>
    </ligand>
</feature>
<name>A0A1G7FHE8_9FLAO</name>
<dbReference type="EMBL" id="FNBD01000003">
    <property type="protein sequence ID" value="SDE75281.1"/>
    <property type="molecule type" value="Genomic_DNA"/>
</dbReference>
<keyword evidence="5" id="KW-1185">Reference proteome</keyword>
<sequence>MIFLSLGQLTNYTQKKITMKKTILSLLVLVTGLSGFAQNTSYWQQHVAYTMDVDMDVKSHEYTGTQKLVYTNNSPDALNKVYYHLYFNAFQPGSEMDRRLQSIADPDDRMMADGKSRISALQPDEIGYLHPTSLTQNGKPVSFSEEGTVLVVTLAEAIPPGGTATFDMVFKGQIPIQIRRSGRDSEEGVALSMSQWYPKLAEYDFEGWHADPYIAREFQGVWGDFDVKITIDKNYTVGGSGYLQNAQEIGHGYEAPGTKIKKQKGKTLIWHFKAPMVHDFMWAADPEYIHDTLQVENGPMLHFLYKDNAAIKENWKKLQPKTAEMMQFFSKNVGTYPYDQYSVIQGGDGGMEYAMATLITGERKFGSLVGVTAHEMAHSWFQHILASNEAKHEWMDEGFTSFISHLYMNEYMGEKKTNPFEGSYKGYNYLVKSGKEQPQTTHADRYAENMPYSIAAYSKGEIFLAQLGYIIGQENLMETLKKYFNDFKFKHPTPNDIKRTAEKVSGMELDWYLMDWTQTTNTIDYGITAVVADGEQTKVSLERIGLMPMPLDILVIYADDTQETFYAPLRMMRGEKENPYPNLTRTVVEDWPWAFPTYDFTIAKPLTAIKAIVIDPSQLMADVNLENNAWENK</sequence>
<feature type="binding site" evidence="2">
    <location>
        <position position="374"/>
    </location>
    <ligand>
        <name>Zn(2+)</name>
        <dbReference type="ChEBI" id="CHEBI:29105"/>
        <note>catalytic</note>
    </ligand>
</feature>
<keyword evidence="2" id="KW-0479">Metal-binding</keyword>
<dbReference type="InterPro" id="IPR034015">
    <property type="entry name" value="M1_LTA4H"/>
</dbReference>